<keyword evidence="1" id="KW-0812">Transmembrane</keyword>
<keyword evidence="1" id="KW-1133">Transmembrane helix</keyword>
<reference evidence="2 7" key="3">
    <citation type="submission" date="2019-10" db="EMBL/GenBank/DDBJ databases">
        <title>Evolutionary dynamics of vancomycin-resistant Enterococcus faecium during gastrointestinal tract colonization and bloodstream infection in immunocompromised pediatric patients.</title>
        <authorList>
            <person name="Chilambi G.S."/>
            <person name="Nordstrom H.R."/>
            <person name="Evans D.R."/>
            <person name="Ferrolino J."/>
            <person name="Hayden R.T."/>
            <person name="Maron G.M."/>
            <person name="Vo A.N."/>
            <person name="Gilmore M.S."/>
            <person name="Wolf J."/>
            <person name="Rosch J.W."/>
            <person name="Van Tyne D."/>
        </authorList>
    </citation>
    <scope>NUCLEOTIDE SEQUENCE [LARGE SCALE GENOMIC DNA]</scope>
    <source>
        <strain evidence="2 7">VRECG27</strain>
    </source>
</reference>
<gene>
    <name evidence="3" type="ORF">AWT83_15860</name>
    <name evidence="4" type="ORF">B1P95_14730</name>
    <name evidence="2" type="ORF">GBM73_14760</name>
</gene>
<proteinExistence type="predicted"/>
<feature type="transmembrane region" description="Helical" evidence="1">
    <location>
        <begin position="12"/>
        <end position="31"/>
    </location>
</feature>
<evidence type="ECO:0000313" key="6">
    <source>
        <dbReference type="Proteomes" id="UP000191171"/>
    </source>
</evidence>
<evidence type="ECO:0000256" key="1">
    <source>
        <dbReference type="SAM" id="Phobius"/>
    </source>
</evidence>
<evidence type="ECO:0000313" key="7">
    <source>
        <dbReference type="Proteomes" id="UP000469871"/>
    </source>
</evidence>
<dbReference type="PATRIC" id="fig|1352.1358.peg.2795"/>
<dbReference type="EMBL" id="MVGJ01000166">
    <property type="protein sequence ID" value="OOL79785.1"/>
    <property type="molecule type" value="Genomic_DNA"/>
</dbReference>
<feature type="transmembrane region" description="Helical" evidence="1">
    <location>
        <begin position="67"/>
        <end position="89"/>
    </location>
</feature>
<evidence type="ECO:0000313" key="5">
    <source>
        <dbReference type="Proteomes" id="UP000070452"/>
    </source>
</evidence>
<dbReference type="EMBL" id="LRHK01000008">
    <property type="protein sequence ID" value="KWX16218.1"/>
    <property type="molecule type" value="Genomic_DNA"/>
</dbReference>
<evidence type="ECO:0000313" key="2">
    <source>
        <dbReference type="EMBL" id="KAB7572651.1"/>
    </source>
</evidence>
<evidence type="ECO:0000313" key="4">
    <source>
        <dbReference type="EMBL" id="OOL79785.1"/>
    </source>
</evidence>
<dbReference type="RefSeq" id="WP_002311569.1">
    <property type="nucleotide sequence ID" value="NZ_AP019409.1"/>
</dbReference>
<reference evidence="3 5" key="1">
    <citation type="submission" date="2016-01" db="EMBL/GenBank/DDBJ databases">
        <title>Molecular Mechanisms for transfer of large genomic segments between Enterococcus faecium strains.</title>
        <authorList>
            <person name="Garcia-Solache M.A."/>
            <person name="Lebreton F."/>
            <person name="Mclaughlin R.E."/>
            <person name="Whiteaker J.D."/>
            <person name="Gilmore M.S."/>
            <person name="Rice L.B."/>
        </authorList>
    </citation>
    <scope>NUCLEOTIDE SEQUENCE [LARGE SCALE GENOMIC DNA]</scope>
    <source>
        <strain evidence="3 5">D344RRF x C68</strain>
    </source>
</reference>
<keyword evidence="1" id="KW-0472">Membrane</keyword>
<dbReference type="EMBL" id="WEFP01000003">
    <property type="protein sequence ID" value="KAB7572651.1"/>
    <property type="molecule type" value="Genomic_DNA"/>
</dbReference>
<dbReference type="Proteomes" id="UP000469871">
    <property type="component" value="Unassembled WGS sequence"/>
</dbReference>
<sequence length="118" mass="13817">MLKTKKNSYKLKLSILSIICLLGMIISGHLYRVAYTQFIEYKVHSLGLAGDRYVEYVHYSLKCSSYILLWLIFSLFELLNLIAISSYHLDKLNTKSSRYNEVFKENVKLESDLNKLKK</sequence>
<reference evidence="4 6" key="2">
    <citation type="submission" date="2017-02" db="EMBL/GenBank/DDBJ databases">
        <title>Clonality and virulence of isolates of VRE in Hematopoietic Stem Cell Transplanted (HSCT) patients.</title>
        <authorList>
            <person name="Marchi A.P."/>
            <person name="Martins R.C."/>
            <person name="Marie S.K."/>
            <person name="Levin A.S."/>
            <person name="Costa S.F."/>
        </authorList>
    </citation>
    <scope>NUCLEOTIDE SEQUENCE [LARGE SCALE GENOMIC DNA]</scope>
    <source>
        <strain evidence="4 6">LIM1759</strain>
    </source>
</reference>
<evidence type="ECO:0000313" key="3">
    <source>
        <dbReference type="EMBL" id="KWX16218.1"/>
    </source>
</evidence>
<comment type="caution">
    <text evidence="3">The sequence shown here is derived from an EMBL/GenBank/DDBJ whole genome shotgun (WGS) entry which is preliminary data.</text>
</comment>
<organism evidence="3 5">
    <name type="scientific">Enterococcus faecium</name>
    <name type="common">Streptococcus faecium</name>
    <dbReference type="NCBI Taxonomy" id="1352"/>
    <lineage>
        <taxon>Bacteria</taxon>
        <taxon>Bacillati</taxon>
        <taxon>Bacillota</taxon>
        <taxon>Bacilli</taxon>
        <taxon>Lactobacillales</taxon>
        <taxon>Enterococcaceae</taxon>
        <taxon>Enterococcus</taxon>
    </lineage>
</organism>
<dbReference type="Proteomes" id="UP000191171">
    <property type="component" value="Unassembled WGS sequence"/>
</dbReference>
<name>A0A132P1M4_ENTFC</name>
<dbReference type="Proteomes" id="UP000070452">
    <property type="component" value="Unassembled WGS sequence"/>
</dbReference>
<accession>A0A132P1M4</accession>
<dbReference type="AlphaFoldDB" id="A0A132P1M4"/>
<protein>
    <submittedName>
        <fullName evidence="3">Uncharacterized protein</fullName>
    </submittedName>
</protein>